<gene>
    <name evidence="1" type="ORF">CONLIGDRAFT_635817</name>
</gene>
<protein>
    <submittedName>
        <fullName evidence="1">Uncharacterized protein</fullName>
    </submittedName>
</protein>
<sequence>MQTRVERGFIYLALVRVLMVFSVSNAFASSSGQRSGLSRQRRPAAVPYQKSIGIVIRSLSVTQVGAG</sequence>
<reference evidence="1 2" key="1">
    <citation type="submission" date="2016-10" db="EMBL/GenBank/DDBJ databases">
        <title>Draft genome sequence of Coniochaeta ligniaria NRRL30616, a lignocellulolytic fungus for bioabatement of inhibitors in plant biomass hydrolysates.</title>
        <authorList>
            <consortium name="DOE Joint Genome Institute"/>
            <person name="Jimenez D.J."/>
            <person name="Hector R.E."/>
            <person name="Riley R."/>
            <person name="Sun H."/>
            <person name="Grigoriev I.V."/>
            <person name="Van Elsas J.D."/>
            <person name="Nichols N.N."/>
        </authorList>
    </citation>
    <scope>NUCLEOTIDE SEQUENCE [LARGE SCALE GENOMIC DNA]</scope>
    <source>
        <strain evidence="1 2">NRRL 30616</strain>
    </source>
</reference>
<dbReference type="InParanoid" id="A0A1J7JEQ1"/>
<dbReference type="EMBL" id="KV875101">
    <property type="protein sequence ID" value="OIW26066.1"/>
    <property type="molecule type" value="Genomic_DNA"/>
</dbReference>
<accession>A0A1J7JEQ1</accession>
<dbReference type="AlphaFoldDB" id="A0A1J7JEQ1"/>
<evidence type="ECO:0000313" key="1">
    <source>
        <dbReference type="EMBL" id="OIW26066.1"/>
    </source>
</evidence>
<proteinExistence type="predicted"/>
<keyword evidence="2" id="KW-1185">Reference proteome</keyword>
<organism evidence="1 2">
    <name type="scientific">Coniochaeta ligniaria NRRL 30616</name>
    <dbReference type="NCBI Taxonomy" id="1408157"/>
    <lineage>
        <taxon>Eukaryota</taxon>
        <taxon>Fungi</taxon>
        <taxon>Dikarya</taxon>
        <taxon>Ascomycota</taxon>
        <taxon>Pezizomycotina</taxon>
        <taxon>Sordariomycetes</taxon>
        <taxon>Sordariomycetidae</taxon>
        <taxon>Coniochaetales</taxon>
        <taxon>Coniochaetaceae</taxon>
        <taxon>Coniochaeta</taxon>
    </lineage>
</organism>
<name>A0A1J7JEQ1_9PEZI</name>
<dbReference type="Proteomes" id="UP000182658">
    <property type="component" value="Unassembled WGS sequence"/>
</dbReference>
<evidence type="ECO:0000313" key="2">
    <source>
        <dbReference type="Proteomes" id="UP000182658"/>
    </source>
</evidence>